<keyword evidence="3" id="KW-1185">Reference proteome</keyword>
<evidence type="ECO:0000313" key="2">
    <source>
        <dbReference type="EMBL" id="GFH26795.1"/>
    </source>
</evidence>
<evidence type="ECO:0000313" key="3">
    <source>
        <dbReference type="Proteomes" id="UP000485058"/>
    </source>
</evidence>
<evidence type="ECO:0000256" key="1">
    <source>
        <dbReference type="SAM" id="MobiDB-lite"/>
    </source>
</evidence>
<dbReference type="EMBL" id="BLLF01003244">
    <property type="protein sequence ID" value="GFH26795.1"/>
    <property type="molecule type" value="Genomic_DNA"/>
</dbReference>
<proteinExistence type="predicted"/>
<name>A0A699ZXP2_HAELA</name>
<organism evidence="2 3">
    <name type="scientific">Haematococcus lacustris</name>
    <name type="common">Green alga</name>
    <name type="synonym">Haematococcus pluvialis</name>
    <dbReference type="NCBI Taxonomy" id="44745"/>
    <lineage>
        <taxon>Eukaryota</taxon>
        <taxon>Viridiplantae</taxon>
        <taxon>Chlorophyta</taxon>
        <taxon>core chlorophytes</taxon>
        <taxon>Chlorophyceae</taxon>
        <taxon>CS clade</taxon>
        <taxon>Chlamydomonadales</taxon>
        <taxon>Haematococcaceae</taxon>
        <taxon>Haematococcus</taxon>
    </lineage>
</organism>
<sequence length="143" mass="14555">MRGCVCVVPARLGSCQEGPELLSGTAWSPAAAWRPHLLLAITPAALPGTCSPRGPVTTGGHRASRRHPASSTAVPRLLVPGPAGAGSFTVASTQDRDVASDAGSEQGGSCQDSQRSAGEAHSSTTQQPGQEQGGEDEAFRKRA</sequence>
<feature type="region of interest" description="Disordered" evidence="1">
    <location>
        <begin position="45"/>
        <end position="143"/>
    </location>
</feature>
<comment type="caution">
    <text evidence="2">The sequence shown here is derived from an EMBL/GenBank/DDBJ whole genome shotgun (WGS) entry which is preliminary data.</text>
</comment>
<accession>A0A699ZXP2</accession>
<gene>
    <name evidence="2" type="ORF">HaLaN_25007</name>
</gene>
<protein>
    <submittedName>
        <fullName evidence="2">Uncharacterized protein</fullName>
    </submittedName>
</protein>
<dbReference type="AlphaFoldDB" id="A0A699ZXP2"/>
<feature type="compositionally biased region" description="Polar residues" evidence="1">
    <location>
        <begin position="107"/>
        <end position="125"/>
    </location>
</feature>
<reference evidence="2 3" key="1">
    <citation type="submission" date="2020-02" db="EMBL/GenBank/DDBJ databases">
        <title>Draft genome sequence of Haematococcus lacustris strain NIES-144.</title>
        <authorList>
            <person name="Morimoto D."/>
            <person name="Nakagawa S."/>
            <person name="Yoshida T."/>
            <person name="Sawayama S."/>
        </authorList>
    </citation>
    <scope>NUCLEOTIDE SEQUENCE [LARGE SCALE GENOMIC DNA]</scope>
    <source>
        <strain evidence="2 3">NIES-144</strain>
    </source>
</reference>
<dbReference type="Proteomes" id="UP000485058">
    <property type="component" value="Unassembled WGS sequence"/>
</dbReference>